<dbReference type="InterPro" id="IPR046668">
    <property type="entry name" value="DUF6538"/>
</dbReference>
<feature type="domain" description="Tyr recombinase" evidence="6">
    <location>
        <begin position="296"/>
        <end position="493"/>
    </location>
</feature>
<sequence length="513" mass="59081">MDMATPYMTQRRNCWYLRVRNPADLRPLMGCYVVKSLKTHDRMTARNRAVALVATLSNIWNDMRQKLAQAITAYRDEQITASDLKDFLQRHQEEISQLPENDIKAVAEWMKARIGLLEHDVRKDREHLEHLTILTDAWQEAHSKGVTEGLERAIKLGGVASPAPVASVTEETAESDTYSMTSWPDLVEEFFRDHPGYSRKTISAYKTTMKQVLAVIGRKPMRDMTKDDVKRYADHLRDTPGRDGQVRKTKTIERQMSEIRTFMAWAVSCGYVADRGFADVKGRGRTLEEKQLRQEDIRRAFTSDELKRFFNTPLFLGSKSSTMRASPGNYRHRDHDFWFMMIMALTGARDAEIAYASSDLYYLKDIPCIDLRKSGTKTQNSPRLIPVLPQLQQVGFLEWAKRQKTKGRSLVESPTGVISVDAWSKRGNRYLRQVGYTDKALVLYSFRHTFRQVLRTSGLHPEIVNRIFGHETGEVGSGYGSNLSYEEARLFMDKVKYPVFLDHLADRNGTFLW</sequence>
<proteinExistence type="inferred from homology"/>
<dbReference type="InterPro" id="IPR044068">
    <property type="entry name" value="CB"/>
</dbReference>
<dbReference type="KEGG" id="acek:FLP30_07805"/>
<dbReference type="GO" id="GO:0006310">
    <property type="term" value="P:DNA recombination"/>
    <property type="evidence" value="ECO:0007669"/>
    <property type="project" value="UniProtKB-KW"/>
</dbReference>
<evidence type="ECO:0000313" key="8">
    <source>
        <dbReference type="EMBL" id="QEO17640.1"/>
    </source>
</evidence>
<dbReference type="PROSITE" id="PS51900">
    <property type="entry name" value="CB"/>
    <property type="match status" value="1"/>
</dbReference>
<evidence type="ECO:0000259" key="6">
    <source>
        <dbReference type="PROSITE" id="PS51898"/>
    </source>
</evidence>
<dbReference type="EMBL" id="CP043506">
    <property type="protein sequence ID" value="QEO17640.1"/>
    <property type="molecule type" value="Genomic_DNA"/>
</dbReference>
<dbReference type="OrthoDB" id="9784724at2"/>
<evidence type="ECO:0000256" key="2">
    <source>
        <dbReference type="ARBA" id="ARBA00022908"/>
    </source>
</evidence>
<dbReference type="InterPro" id="IPR002104">
    <property type="entry name" value="Integrase_catalytic"/>
</dbReference>
<evidence type="ECO:0000256" key="1">
    <source>
        <dbReference type="ARBA" id="ARBA00008857"/>
    </source>
</evidence>
<gene>
    <name evidence="8" type="ORF">FLP30_07805</name>
</gene>
<evidence type="ECO:0000256" key="5">
    <source>
        <dbReference type="PROSITE-ProRule" id="PRU01248"/>
    </source>
</evidence>
<organism evidence="8 9">
    <name type="scientific">Acetobacter vaccinii</name>
    <dbReference type="NCBI Taxonomy" id="2592655"/>
    <lineage>
        <taxon>Bacteria</taxon>
        <taxon>Pseudomonadati</taxon>
        <taxon>Pseudomonadota</taxon>
        <taxon>Alphaproteobacteria</taxon>
        <taxon>Acetobacterales</taxon>
        <taxon>Acetobacteraceae</taxon>
        <taxon>Acetobacter</taxon>
    </lineage>
</organism>
<evidence type="ECO:0000259" key="7">
    <source>
        <dbReference type="PROSITE" id="PS51900"/>
    </source>
</evidence>
<dbReference type="InterPro" id="IPR004107">
    <property type="entry name" value="Integrase_SAM-like_N"/>
</dbReference>
<dbReference type="Pfam" id="PF20172">
    <property type="entry name" value="DUF6538"/>
    <property type="match status" value="1"/>
</dbReference>
<dbReference type="InterPro" id="IPR013762">
    <property type="entry name" value="Integrase-like_cat_sf"/>
</dbReference>
<evidence type="ECO:0000313" key="9">
    <source>
        <dbReference type="Proteomes" id="UP000324536"/>
    </source>
</evidence>
<reference evidence="8 9" key="1">
    <citation type="submission" date="2019-09" db="EMBL/GenBank/DDBJ databases">
        <title>Genome sequencing of strain KACC 21233.</title>
        <authorList>
            <person name="Heo J."/>
            <person name="Kim S.-J."/>
            <person name="Kim J.-S."/>
            <person name="Hong S.-B."/>
            <person name="Kwon S.-W."/>
        </authorList>
    </citation>
    <scope>NUCLEOTIDE SEQUENCE [LARGE SCALE GENOMIC DNA]</scope>
    <source>
        <strain evidence="8 9">KACC 21233</strain>
    </source>
</reference>
<evidence type="ECO:0000256" key="3">
    <source>
        <dbReference type="ARBA" id="ARBA00023125"/>
    </source>
</evidence>
<dbReference type="PROSITE" id="PS51898">
    <property type="entry name" value="TYR_RECOMBINASE"/>
    <property type="match status" value="1"/>
</dbReference>
<dbReference type="PANTHER" id="PTHR30349">
    <property type="entry name" value="PHAGE INTEGRASE-RELATED"/>
    <property type="match status" value="1"/>
</dbReference>
<dbReference type="Gene3D" id="1.10.150.130">
    <property type="match status" value="1"/>
</dbReference>
<dbReference type="GO" id="GO:0015074">
    <property type="term" value="P:DNA integration"/>
    <property type="evidence" value="ECO:0007669"/>
    <property type="project" value="UniProtKB-KW"/>
</dbReference>
<dbReference type="Pfam" id="PF02899">
    <property type="entry name" value="Phage_int_SAM_1"/>
    <property type="match status" value="1"/>
</dbReference>
<keyword evidence="9" id="KW-1185">Reference proteome</keyword>
<protein>
    <recommendedName>
        <fullName evidence="10">Tyrosine-type recombinase/integrase</fullName>
    </recommendedName>
</protein>
<evidence type="ECO:0000256" key="4">
    <source>
        <dbReference type="ARBA" id="ARBA00023172"/>
    </source>
</evidence>
<name>A0A5C1YR06_9PROT</name>
<keyword evidence="4" id="KW-0233">DNA recombination</keyword>
<evidence type="ECO:0008006" key="10">
    <source>
        <dbReference type="Google" id="ProtNLM"/>
    </source>
</evidence>
<comment type="similarity">
    <text evidence="1">Belongs to the 'phage' integrase family.</text>
</comment>
<accession>A0A5C1YR06</accession>
<dbReference type="AlphaFoldDB" id="A0A5C1YR06"/>
<dbReference type="SUPFAM" id="SSF56349">
    <property type="entry name" value="DNA breaking-rejoining enzymes"/>
    <property type="match status" value="1"/>
</dbReference>
<dbReference type="GO" id="GO:0003677">
    <property type="term" value="F:DNA binding"/>
    <property type="evidence" value="ECO:0007669"/>
    <property type="project" value="UniProtKB-UniRule"/>
</dbReference>
<dbReference type="Gene3D" id="1.10.443.10">
    <property type="entry name" value="Intergrase catalytic core"/>
    <property type="match status" value="1"/>
</dbReference>
<keyword evidence="3 5" id="KW-0238">DNA-binding</keyword>
<dbReference type="InterPro" id="IPR010998">
    <property type="entry name" value="Integrase_recombinase_N"/>
</dbReference>
<keyword evidence="2" id="KW-0229">DNA integration</keyword>
<feature type="domain" description="Core-binding (CB)" evidence="7">
    <location>
        <begin position="181"/>
        <end position="267"/>
    </location>
</feature>
<dbReference type="PANTHER" id="PTHR30349:SF41">
    <property type="entry name" value="INTEGRASE_RECOMBINASE PROTEIN MJ0367-RELATED"/>
    <property type="match status" value="1"/>
</dbReference>
<dbReference type="InterPro" id="IPR050090">
    <property type="entry name" value="Tyrosine_recombinase_XerCD"/>
</dbReference>
<dbReference type="Proteomes" id="UP000324536">
    <property type="component" value="Chromosome"/>
</dbReference>
<dbReference type="InterPro" id="IPR011010">
    <property type="entry name" value="DNA_brk_join_enz"/>
</dbReference>